<name>A0A1C7PFH3_9BACT</name>
<dbReference type="EMBL" id="LT629973">
    <property type="protein sequence ID" value="SEH87470.1"/>
    <property type="molecule type" value="Genomic_DNA"/>
</dbReference>
<proteinExistence type="predicted"/>
<evidence type="ECO:0000256" key="1">
    <source>
        <dbReference type="SAM" id="MobiDB-lite"/>
    </source>
</evidence>
<dbReference type="STRING" id="1679444.PYTT_1373"/>
<protein>
    <submittedName>
        <fullName evidence="2">Uncharacterized protein</fullName>
    </submittedName>
</protein>
<dbReference type="AlphaFoldDB" id="A0A1C7PFH3"/>
<evidence type="ECO:0000313" key="2">
    <source>
        <dbReference type="EMBL" id="SEH87470.1"/>
    </source>
</evidence>
<evidence type="ECO:0000313" key="3">
    <source>
        <dbReference type="Proteomes" id="UP000176204"/>
    </source>
</evidence>
<sequence length="99" mass="11113">MIRTIAHTVAQWVRYRRCMGLLGTPEYPATGCPCRHHRAAKSRPATVQGGHPATNTPETNTSHETLSHRFHGLALIYFVDQYFCFIKPAVGRIRVPGNL</sequence>
<dbReference type="KEGG" id="agl:PYTT_1373"/>
<feature type="region of interest" description="Disordered" evidence="1">
    <location>
        <begin position="43"/>
        <end position="63"/>
    </location>
</feature>
<dbReference type="Proteomes" id="UP000176204">
    <property type="component" value="Chromosome I"/>
</dbReference>
<reference evidence="3" key="1">
    <citation type="submission" date="2016-09" db="EMBL/GenBank/DDBJ databases">
        <authorList>
            <person name="Koehorst J."/>
        </authorList>
    </citation>
    <scope>NUCLEOTIDE SEQUENCE [LARGE SCALE GENOMIC DNA]</scope>
</reference>
<organism evidence="2 3">
    <name type="scientific">Akkermansia glycaniphila</name>
    <dbReference type="NCBI Taxonomy" id="1679444"/>
    <lineage>
        <taxon>Bacteria</taxon>
        <taxon>Pseudomonadati</taxon>
        <taxon>Verrucomicrobiota</taxon>
        <taxon>Verrucomicrobiia</taxon>
        <taxon>Verrucomicrobiales</taxon>
        <taxon>Akkermansiaceae</taxon>
        <taxon>Akkermansia</taxon>
    </lineage>
</organism>
<dbReference type="RefSeq" id="WP_071133352.1">
    <property type="nucleotide sequence ID" value="NZ_LIGX01000001.1"/>
</dbReference>
<gene>
    <name evidence="2" type="ORF">PYTT_1373</name>
</gene>
<accession>A0A1C7PFH3</accession>
<feature type="compositionally biased region" description="Polar residues" evidence="1">
    <location>
        <begin position="53"/>
        <end position="63"/>
    </location>
</feature>
<keyword evidence="3" id="KW-1185">Reference proteome</keyword>